<dbReference type="SUPFAM" id="SSF52029">
    <property type="entry name" value="GroEL apical domain-like"/>
    <property type="match status" value="1"/>
</dbReference>
<dbReference type="SMART" id="SM00330">
    <property type="entry name" value="PIPKc"/>
    <property type="match status" value="1"/>
</dbReference>
<protein>
    <recommendedName>
        <fullName evidence="1">1-phosphatidylinositol-3-phosphate 5-kinase</fullName>
        <ecNumber evidence="1">2.7.1.150</ecNumber>
    </recommendedName>
</protein>
<dbReference type="Pfam" id="PF01504">
    <property type="entry name" value="PIP5K"/>
    <property type="match status" value="1"/>
</dbReference>
<dbReference type="Gene3D" id="3.50.7.10">
    <property type="entry name" value="GroEL"/>
    <property type="match status" value="1"/>
</dbReference>
<keyword evidence="4 10" id="KW-0547">Nucleotide-binding</keyword>
<feature type="domain" description="FYVE-type" evidence="12">
    <location>
        <begin position="402"/>
        <end position="461"/>
    </location>
</feature>
<dbReference type="PROSITE" id="PS51455">
    <property type="entry name" value="PIPK"/>
    <property type="match status" value="1"/>
</dbReference>
<gene>
    <name evidence="14" type="ORF">P154DRAFT_619947</name>
</gene>
<feature type="region of interest" description="Disordered" evidence="11">
    <location>
        <begin position="359"/>
        <end position="388"/>
    </location>
</feature>
<proteinExistence type="predicted"/>
<feature type="compositionally biased region" description="Low complexity" evidence="11">
    <location>
        <begin position="1784"/>
        <end position="1795"/>
    </location>
</feature>
<name>A0A6A5WIS7_9PLEO</name>
<feature type="region of interest" description="Disordered" evidence="11">
    <location>
        <begin position="1660"/>
        <end position="1688"/>
    </location>
</feature>
<feature type="domain" description="PIPK" evidence="13">
    <location>
        <begin position="2024"/>
        <end position="2346"/>
    </location>
</feature>
<feature type="compositionally biased region" description="Basic and acidic residues" evidence="11">
    <location>
        <begin position="214"/>
        <end position="242"/>
    </location>
</feature>
<feature type="region of interest" description="Disordered" evidence="11">
    <location>
        <begin position="1"/>
        <end position="47"/>
    </location>
</feature>
<evidence type="ECO:0000313" key="14">
    <source>
        <dbReference type="EMBL" id="KAF2000709.1"/>
    </source>
</evidence>
<keyword evidence="6 10" id="KW-0418">Kinase</keyword>
<dbReference type="FunFam" id="3.30.810.10:FF:000001">
    <property type="entry name" value="1-phosphatidylinositol 3-phosphate 5-kinase FAB1"/>
    <property type="match status" value="1"/>
</dbReference>
<feature type="region of interest" description="Disordered" evidence="11">
    <location>
        <begin position="1728"/>
        <end position="1805"/>
    </location>
</feature>
<feature type="compositionally biased region" description="Acidic residues" evidence="11">
    <location>
        <begin position="1939"/>
        <end position="1950"/>
    </location>
</feature>
<dbReference type="InterPro" id="IPR002423">
    <property type="entry name" value="Cpn60/GroEL/TCP-1"/>
</dbReference>
<feature type="region of interest" description="Disordered" evidence="11">
    <location>
        <begin position="119"/>
        <end position="249"/>
    </location>
</feature>
<keyword evidence="15" id="KW-1185">Reference proteome</keyword>
<dbReference type="GO" id="GO:0000329">
    <property type="term" value="C:fungal-type vacuole membrane"/>
    <property type="evidence" value="ECO:0007669"/>
    <property type="project" value="TreeGrafter"/>
</dbReference>
<feature type="compositionally biased region" description="Basic and acidic residues" evidence="11">
    <location>
        <begin position="1906"/>
        <end position="1929"/>
    </location>
</feature>
<feature type="compositionally biased region" description="Low complexity" evidence="11">
    <location>
        <begin position="140"/>
        <end position="156"/>
    </location>
</feature>
<evidence type="ECO:0000259" key="12">
    <source>
        <dbReference type="PROSITE" id="PS50178"/>
    </source>
</evidence>
<dbReference type="Gene3D" id="3.30.40.10">
    <property type="entry name" value="Zinc/RING finger domain, C3HC4 (zinc finger)"/>
    <property type="match status" value="1"/>
</dbReference>
<dbReference type="PROSITE" id="PS50178">
    <property type="entry name" value="ZF_FYVE"/>
    <property type="match status" value="1"/>
</dbReference>
<keyword evidence="3" id="KW-0479">Metal-binding</keyword>
<feature type="compositionally biased region" description="Polar residues" evidence="11">
    <location>
        <begin position="688"/>
        <end position="698"/>
    </location>
</feature>
<evidence type="ECO:0000256" key="3">
    <source>
        <dbReference type="ARBA" id="ARBA00022723"/>
    </source>
</evidence>
<dbReference type="Gene3D" id="3.30.810.10">
    <property type="entry name" value="2-Layer Sandwich"/>
    <property type="match status" value="1"/>
</dbReference>
<dbReference type="PANTHER" id="PTHR45748">
    <property type="entry name" value="1-PHOSPHATIDYLINOSITOL 3-PHOSPHATE 5-KINASE-RELATED"/>
    <property type="match status" value="1"/>
</dbReference>
<feature type="compositionally biased region" description="Low complexity" evidence="11">
    <location>
        <begin position="536"/>
        <end position="551"/>
    </location>
</feature>
<feature type="compositionally biased region" description="Basic residues" evidence="11">
    <location>
        <begin position="676"/>
        <end position="687"/>
    </location>
</feature>
<dbReference type="FunFam" id="3.30.40.10:FF:000283">
    <property type="entry name" value="1-phosphatidylinositol-3-phosphate 5-kinase (Fab1)"/>
    <property type="match status" value="1"/>
</dbReference>
<dbReference type="GO" id="GO:0046854">
    <property type="term" value="P:phosphatidylinositol phosphate biosynthetic process"/>
    <property type="evidence" value="ECO:0007669"/>
    <property type="project" value="TreeGrafter"/>
</dbReference>
<evidence type="ECO:0000259" key="13">
    <source>
        <dbReference type="PROSITE" id="PS51455"/>
    </source>
</evidence>
<evidence type="ECO:0000256" key="9">
    <source>
        <dbReference type="PROSITE-ProRule" id="PRU00091"/>
    </source>
</evidence>
<reference evidence="14" key="1">
    <citation type="journal article" date="2020" name="Stud. Mycol.">
        <title>101 Dothideomycetes genomes: a test case for predicting lifestyles and emergence of pathogens.</title>
        <authorList>
            <person name="Haridas S."/>
            <person name="Albert R."/>
            <person name="Binder M."/>
            <person name="Bloem J."/>
            <person name="Labutti K."/>
            <person name="Salamov A."/>
            <person name="Andreopoulos B."/>
            <person name="Baker S."/>
            <person name="Barry K."/>
            <person name="Bills G."/>
            <person name="Bluhm B."/>
            <person name="Cannon C."/>
            <person name="Castanera R."/>
            <person name="Culley D."/>
            <person name="Daum C."/>
            <person name="Ezra D."/>
            <person name="Gonzalez J."/>
            <person name="Henrissat B."/>
            <person name="Kuo A."/>
            <person name="Liang C."/>
            <person name="Lipzen A."/>
            <person name="Lutzoni F."/>
            <person name="Magnuson J."/>
            <person name="Mondo S."/>
            <person name="Nolan M."/>
            <person name="Ohm R."/>
            <person name="Pangilinan J."/>
            <person name="Park H.-J."/>
            <person name="Ramirez L."/>
            <person name="Alfaro M."/>
            <person name="Sun H."/>
            <person name="Tritt A."/>
            <person name="Yoshinaga Y."/>
            <person name="Zwiers L.-H."/>
            <person name="Turgeon B."/>
            <person name="Goodwin S."/>
            <person name="Spatafora J."/>
            <person name="Crous P."/>
            <person name="Grigoriev I."/>
        </authorList>
    </citation>
    <scope>NUCLEOTIDE SEQUENCE</scope>
    <source>
        <strain evidence="14">CBS 123094</strain>
    </source>
</reference>
<dbReference type="InterPro" id="IPR011011">
    <property type="entry name" value="Znf_FYVE_PHD"/>
</dbReference>
<feature type="region of interest" description="Disordered" evidence="11">
    <location>
        <begin position="1882"/>
        <end position="1962"/>
    </location>
</feature>
<dbReference type="CDD" id="cd17300">
    <property type="entry name" value="PIPKc_PIKfyve"/>
    <property type="match status" value="1"/>
</dbReference>
<dbReference type="SMART" id="SM00064">
    <property type="entry name" value="FYVE"/>
    <property type="match status" value="1"/>
</dbReference>
<sequence length="2395" mass="266892">MSDRDSRGSLNRTLHQIHTTASQSGSLTTFGDFTVPPAPSSVSETKGIELVPGGLSGLYSRIKATVGGVKDTPVEDEALVKAAKRKPAPKVGLPSRSPVVTAVSSPVLVSVPSSRLASPLVTTFPDKALPPSRDSNVSTLGSSSKPSANGSKSSLSTTRSRPSIAPSVDSLNMAKDDDSYTQSPLSTHSRSQSAVTAEVSGTRASSSAFAYVSKGKDSPRMAPSREESSRQLRGEFDTKEEGSDSTEDDIVLIDGGGFASDNAKFAFPAETAHEGLSRVNSRVDSQYQSIPPTMRDIRNQASLASEMAEMPRIATSAHTPVLAPAPQRPVLVQVGASHLPGYRPSRNSSSDGLSSIITSTTIRSPAVPPIEESTARPSTHLPGGQSSHMRRKVLEKEFWMRDENAKDCFNCGDAFSTFRRKHHCRTCGQIFDAKCTSLVSGKVFGQSGNLRVCKPCEAIIYGNDDDSSVYTDDGDQESVYEQEELSKLDTALIDPSESDHTKIGTPTISIPMSRKAGSEKKRRSAVIEVAAPTLARPSSSRSLRSLSGRPRSSSHKRHGSRHQHMRNIKHDDRAPFHQHESEGSRSRSALPAFHHDNIIDPDLAPFMSDEDSSEEEQASIFATLRGDAPSHVGMESERGGFGALFSAMRKGKSRTGDRSVNGGSYPRDADNASVTSRHKSRHPRHRNLSINGIAQNRPSPRRSKSNTLLRTIGAGFSGMGPAGAASTPSPQPYIMAPSGSRITRSASMKGGRAPAIELNWASLQHVRRLVKQMLQDADVPHVSSWEKALMPILLQCTDDVNPDISRHDDIDIRHYIKLKKIPGSKPSDTSYVSGVVFTKNIALKSMPRSILNPRIMIVTFAIEYARHQSHFMSLEPVIAQEREYLRNLVNRIAALQPQVLLVQRTVSGLALEFLEQEGIAVAYNVKPSVLNAVSRCTQTRMISSVDKLAIDPSQLGQCESFDVKTYVFKNVKKTYIYLSGCQRDLGCTIVLRGAEHDSLMKLKRITEFMCYVVYNLKLETCLMRDEFVLIPSELGGGTLASNQQKDECTQCPPTTDLTQPPISNAESLDNSTNPTDPNITNGTSIAAGEIHVPHDAPAPSFYSEMVEKHHTTVLSASPFVKFMLPYLLNQAREHERKLRYLKKLRDQYVTNEEEKADEPPQEFELVQPSMVHTMVEQASKQVREFLHAVHAAEYDKALHNYQTQKRQWEAFLSGNMNLFDPFNHQKIAVLYSVVNSHTSTPCVGPEIIALGFYHEHDYDDGFTPDCTLGQYVEDLCHTAGTVCEVDGCNRKMFDHHRQYVHGEGQMSVVLQKAAPKIRGLQSTILMWSQCRICGQETQVIPMSDNTWKYSFAKYLELTFWSTELHPRADLCPHDIHKDHMRFFGLNNVFLRIQYDRVQLYEVTVPRPIITWKVDADLELKNGQYLKIEERLDKFMTSVRSRLEGIHVESVIPEKVELCRAEVEKLMKRANDENEFLRKKLQAKYMSSRYYETIPLNRAIRAIQERAIAWDETFTDFEQQFFPSEKDIRRLAALQLKRLFLERDESTSSLTSVEEGAEVSEEPSMNEKGDGLAMNPMPSDMSPEHAHDMLTSVVEEDQFQGMKQEDSPVSNSGEQPSADASSNPTTILPMQKPLEALDRDELRHLDLAVSSKIQETATLAEEQLLKTPTRSAVTSPQEPGSPTPVAVPRVNPIDESVANAIENMPTSPSPLLSPNTSLESKIPRLVDTIRRESTARPSILARTQSQPGGIPKLNPPPNPSTTSSTTGGDSTTKALERMSERLGLSAFKQSKASSSKIPRSVPYNSKKEISKVSKLAQHFEQLSLEFEKKRMRERRQERSRQPRAYPLASSKPIVEVYRDVHEAVQGHGPSDEDVQSSFARISTDNSTLGDSTLTETTGVTTASQSPVEERSYKEPRSSQTDSHTDTEEHNTSTSHPASDVENDMSDVDTAPEDIALPDSIDSSQLLSMTDSQLEGSLELPKHEKTTLMKMLTSFWSERSASGWTPLEYPFAQIEHVWEDSDIIVREDEPSSIIALALSSPDYLAKLQSFRADKSFSEKGVGGLDDSEASIERNLLHEANTNIRYSFNNRGVKAQCKVFFAQSFDALRRKCGVADRFVESLSRCSKWESKGGKSKSIFLKTLDDRFVMKSLSPIEVNAFFRFAPNYFAFTHQNLFKGLPSVIAKMFGLFQVQIKTPSGRDFDCFMLVMENLFYDREPNRRYDLKGSMRNRKIQSTGERDEVLLDENLVDIIYSETPIFVREHTKKLLKASVWNDTLFLSQQNVMDYSLMAGFDDQRHEIIVGIIDCIRTYTWDKKLESWIKDRGKNKPTITSPKDYRNRFRIAMEKYILQAPNCWHQFSGRVVGVGVQTRTVRLENREQQVLDVEGGEEPMAAGNKI</sequence>
<evidence type="ECO:0000256" key="10">
    <source>
        <dbReference type="PROSITE-ProRule" id="PRU00781"/>
    </source>
</evidence>
<dbReference type="InterPro" id="IPR013083">
    <property type="entry name" value="Znf_RING/FYVE/PHD"/>
</dbReference>
<keyword evidence="8 10" id="KW-0067">ATP-binding</keyword>
<feature type="region of interest" description="Disordered" evidence="11">
    <location>
        <begin position="1544"/>
        <end position="1584"/>
    </location>
</feature>
<keyword evidence="2 10" id="KW-0808">Transferase</keyword>
<evidence type="ECO:0000256" key="11">
    <source>
        <dbReference type="SAM" id="MobiDB-lite"/>
    </source>
</evidence>
<evidence type="ECO:0000256" key="4">
    <source>
        <dbReference type="ARBA" id="ARBA00022741"/>
    </source>
</evidence>
<evidence type="ECO:0000256" key="5">
    <source>
        <dbReference type="ARBA" id="ARBA00022771"/>
    </source>
</evidence>
<dbReference type="GO" id="GO:0000285">
    <property type="term" value="F:1-phosphatidylinositol-3-phosphate 5-kinase activity"/>
    <property type="evidence" value="ECO:0007669"/>
    <property type="project" value="UniProtKB-EC"/>
</dbReference>
<dbReference type="FunFam" id="3.50.7.10:FF:000007">
    <property type="entry name" value="1-phosphatidylinositol 3-phosphate 5-kinase isoform X1"/>
    <property type="match status" value="1"/>
</dbReference>
<organism evidence="14 15">
    <name type="scientific">Amniculicola lignicola CBS 123094</name>
    <dbReference type="NCBI Taxonomy" id="1392246"/>
    <lineage>
        <taxon>Eukaryota</taxon>
        <taxon>Fungi</taxon>
        <taxon>Dikarya</taxon>
        <taxon>Ascomycota</taxon>
        <taxon>Pezizomycotina</taxon>
        <taxon>Dothideomycetes</taxon>
        <taxon>Pleosporomycetidae</taxon>
        <taxon>Pleosporales</taxon>
        <taxon>Amniculicolaceae</taxon>
        <taxon>Amniculicola</taxon>
    </lineage>
</organism>
<dbReference type="GO" id="GO:0005524">
    <property type="term" value="F:ATP binding"/>
    <property type="evidence" value="ECO:0007669"/>
    <property type="project" value="UniProtKB-UniRule"/>
</dbReference>
<feature type="compositionally biased region" description="Low complexity" evidence="11">
    <location>
        <begin position="1759"/>
        <end position="1771"/>
    </location>
</feature>
<dbReference type="GO" id="GO:0010008">
    <property type="term" value="C:endosome membrane"/>
    <property type="evidence" value="ECO:0007669"/>
    <property type="project" value="TreeGrafter"/>
</dbReference>
<evidence type="ECO:0000256" key="2">
    <source>
        <dbReference type="ARBA" id="ARBA00022679"/>
    </source>
</evidence>
<dbReference type="Pfam" id="PF01363">
    <property type="entry name" value="FYVE"/>
    <property type="match status" value="1"/>
</dbReference>
<dbReference type="InterPro" id="IPR017455">
    <property type="entry name" value="Znf_FYVE-rel"/>
</dbReference>
<dbReference type="InterPro" id="IPR000306">
    <property type="entry name" value="Znf_FYVE"/>
</dbReference>
<dbReference type="InterPro" id="IPR044769">
    <property type="entry name" value="PIKfyve_PIPKc"/>
</dbReference>
<evidence type="ECO:0000256" key="6">
    <source>
        <dbReference type="ARBA" id="ARBA00022777"/>
    </source>
</evidence>
<dbReference type="SUPFAM" id="SSF56104">
    <property type="entry name" value="SAICAR synthase-like"/>
    <property type="match status" value="1"/>
</dbReference>
<evidence type="ECO:0000313" key="15">
    <source>
        <dbReference type="Proteomes" id="UP000799779"/>
    </source>
</evidence>
<dbReference type="Gene3D" id="3.30.800.10">
    <property type="entry name" value="Phosphatidylinositol Phosphate Kinase II Beta"/>
    <property type="match status" value="1"/>
</dbReference>
<feature type="compositionally biased region" description="Polar residues" evidence="11">
    <location>
        <begin position="8"/>
        <end position="31"/>
    </location>
</feature>
<evidence type="ECO:0000256" key="1">
    <source>
        <dbReference type="ARBA" id="ARBA00012009"/>
    </source>
</evidence>
<evidence type="ECO:0000256" key="7">
    <source>
        <dbReference type="ARBA" id="ARBA00022833"/>
    </source>
</evidence>
<dbReference type="InterPro" id="IPR027483">
    <property type="entry name" value="PInositol-4-P-4/5-kinase_C_sf"/>
</dbReference>
<dbReference type="InterPro" id="IPR027409">
    <property type="entry name" value="GroEL-like_apical_dom_sf"/>
</dbReference>
<dbReference type="CDD" id="cd03334">
    <property type="entry name" value="Fab1_TCP"/>
    <property type="match status" value="1"/>
</dbReference>
<dbReference type="OrthoDB" id="158357at2759"/>
<feature type="compositionally biased region" description="Polar residues" evidence="11">
    <location>
        <begin position="180"/>
        <end position="195"/>
    </location>
</feature>
<feature type="region of interest" description="Disordered" evidence="11">
    <location>
        <begin position="651"/>
        <end position="705"/>
    </location>
</feature>
<feature type="region of interest" description="Disordered" evidence="11">
    <location>
        <begin position="495"/>
        <end position="587"/>
    </location>
</feature>
<feature type="compositionally biased region" description="Basic and acidic residues" evidence="11">
    <location>
        <begin position="568"/>
        <end position="585"/>
    </location>
</feature>
<dbReference type="InterPro" id="IPR027484">
    <property type="entry name" value="PInositol-4-P-5-kinase_N"/>
</dbReference>
<feature type="region of interest" description="Disordered" evidence="11">
    <location>
        <begin position="1596"/>
        <end position="1626"/>
    </location>
</feature>
<dbReference type="PANTHER" id="PTHR45748:SF7">
    <property type="entry name" value="1-PHOSPHATIDYLINOSITOL 3-PHOSPHATE 5-KINASE-RELATED"/>
    <property type="match status" value="1"/>
</dbReference>
<feature type="compositionally biased region" description="Polar residues" evidence="11">
    <location>
        <begin position="1882"/>
        <end position="1905"/>
    </location>
</feature>
<dbReference type="EC" id="2.7.1.150" evidence="1"/>
<keyword evidence="5 9" id="KW-0863">Zinc-finger</keyword>
<feature type="compositionally biased region" description="Polar residues" evidence="11">
    <location>
        <begin position="1606"/>
        <end position="1626"/>
    </location>
</feature>
<feature type="compositionally biased region" description="Polar residues" evidence="11">
    <location>
        <begin position="1665"/>
        <end position="1679"/>
    </location>
</feature>
<evidence type="ECO:0000256" key="8">
    <source>
        <dbReference type="ARBA" id="ARBA00022840"/>
    </source>
</evidence>
<dbReference type="EMBL" id="ML977587">
    <property type="protein sequence ID" value="KAF2000709.1"/>
    <property type="molecule type" value="Genomic_DNA"/>
</dbReference>
<feature type="compositionally biased region" description="Basic residues" evidence="11">
    <location>
        <begin position="552"/>
        <end position="567"/>
    </location>
</feature>
<accession>A0A6A5WIS7</accession>
<dbReference type="GO" id="GO:0008270">
    <property type="term" value="F:zinc ion binding"/>
    <property type="evidence" value="ECO:0007669"/>
    <property type="project" value="UniProtKB-KW"/>
</dbReference>
<keyword evidence="7" id="KW-0862">Zinc</keyword>
<dbReference type="InterPro" id="IPR002498">
    <property type="entry name" value="PInositol-4-P-4/5-kinase_core"/>
</dbReference>
<dbReference type="Proteomes" id="UP000799779">
    <property type="component" value="Unassembled WGS sequence"/>
</dbReference>
<dbReference type="Pfam" id="PF00118">
    <property type="entry name" value="Cpn60_TCP1"/>
    <property type="match status" value="1"/>
</dbReference>
<dbReference type="SUPFAM" id="SSF57903">
    <property type="entry name" value="FYVE/PHD zinc finger"/>
    <property type="match status" value="1"/>
</dbReference>